<dbReference type="AlphaFoldDB" id="A0A7W8ZAL6"/>
<evidence type="ECO:0000313" key="1">
    <source>
        <dbReference type="EMBL" id="MBB5630483.1"/>
    </source>
</evidence>
<evidence type="ECO:0000313" key="2">
    <source>
        <dbReference type="Proteomes" id="UP000588112"/>
    </source>
</evidence>
<accession>A0A7W8ZAL6</accession>
<dbReference type="Proteomes" id="UP000588112">
    <property type="component" value="Unassembled WGS sequence"/>
</dbReference>
<dbReference type="EMBL" id="JACHBR010000002">
    <property type="protein sequence ID" value="MBB5630483.1"/>
    <property type="molecule type" value="Genomic_DNA"/>
</dbReference>
<organism evidence="1 2">
    <name type="scientific">Sphaerisporangium krabiense</name>
    <dbReference type="NCBI Taxonomy" id="763782"/>
    <lineage>
        <taxon>Bacteria</taxon>
        <taxon>Bacillati</taxon>
        <taxon>Actinomycetota</taxon>
        <taxon>Actinomycetes</taxon>
        <taxon>Streptosporangiales</taxon>
        <taxon>Streptosporangiaceae</taxon>
        <taxon>Sphaerisporangium</taxon>
    </lineage>
</organism>
<keyword evidence="2" id="KW-1185">Reference proteome</keyword>
<dbReference type="RefSeq" id="WP_184616929.1">
    <property type="nucleotide sequence ID" value="NZ_BOOS01000020.1"/>
</dbReference>
<comment type="caution">
    <text evidence="1">The sequence shown here is derived from an EMBL/GenBank/DDBJ whole genome shotgun (WGS) entry which is preliminary data.</text>
</comment>
<sequence length="73" mass="8387">MAHRDGSWARASAIWDELPTVHQGGPRRLWDTLDEVRHHWMRNGELPLLGSKVSIDPTGKIMLSRGWWKATIT</sequence>
<reference evidence="1 2" key="1">
    <citation type="submission" date="2020-08" db="EMBL/GenBank/DDBJ databases">
        <title>Sequencing the genomes of 1000 actinobacteria strains.</title>
        <authorList>
            <person name="Klenk H.-P."/>
        </authorList>
    </citation>
    <scope>NUCLEOTIDE SEQUENCE [LARGE SCALE GENOMIC DNA]</scope>
    <source>
        <strain evidence="1 2">DSM 45790</strain>
    </source>
</reference>
<name>A0A7W8ZAL6_9ACTN</name>
<proteinExistence type="predicted"/>
<protein>
    <submittedName>
        <fullName evidence="1">Uncharacterized protein</fullName>
    </submittedName>
</protein>
<gene>
    <name evidence="1" type="ORF">BJ981_006247</name>
</gene>